<gene>
    <name evidence="2" type="ORF">ACFOYY_07505</name>
</gene>
<accession>A0ABV8EXP7</accession>
<dbReference type="RefSeq" id="WP_386188856.1">
    <property type="nucleotide sequence ID" value="NZ_JBHSBC010000005.1"/>
</dbReference>
<comment type="caution">
    <text evidence="2">The sequence shown here is derived from an EMBL/GenBank/DDBJ whole genome shotgun (WGS) entry which is preliminary data.</text>
</comment>
<evidence type="ECO:0000313" key="2">
    <source>
        <dbReference type="EMBL" id="MFC3979960.1"/>
    </source>
</evidence>
<sequence length="335" mass="35789">MRLLVLGGTHFVGRAVVEEAVRRGDEVTIVNRGRSPLPPGTAGAGVETLVADRADREALRAALDGREWDAVVDTWSGAPKVVAEACGLLDGRVGHYGYVSSRSVHSWPIPPGADESAQVVESDPDSEAADDYAEAKRGGELAVLRVFGERALLARAGLVIGPYENIGRLPWWLRRVERGGRVLAPGRPGRPLQYIDARDIAIWMLGAAQRGVGGAFNTVSHPGHATMGELLDEIIRVTGSDAELVWTPAEVIEEAGIAAWTELPVWLPEGGEEDGLHDGDVSAAHEAGLVCRPLRETVADTWEWLKVEGDPALRADRPSVGLDPAKEAKVLDGLT</sequence>
<protein>
    <submittedName>
        <fullName evidence="2">NAD-dependent epimerase/dehydratase family protein</fullName>
    </submittedName>
</protein>
<dbReference type="PANTHER" id="PTHR43245">
    <property type="entry name" value="BIFUNCTIONAL POLYMYXIN RESISTANCE PROTEIN ARNA"/>
    <property type="match status" value="1"/>
</dbReference>
<dbReference type="Pfam" id="PF13460">
    <property type="entry name" value="NAD_binding_10"/>
    <property type="match status" value="1"/>
</dbReference>
<dbReference type="InterPro" id="IPR016040">
    <property type="entry name" value="NAD(P)-bd_dom"/>
</dbReference>
<dbReference type="Gene3D" id="3.40.50.720">
    <property type="entry name" value="NAD(P)-binding Rossmann-like Domain"/>
    <property type="match status" value="1"/>
</dbReference>
<dbReference type="InterPro" id="IPR036291">
    <property type="entry name" value="NAD(P)-bd_dom_sf"/>
</dbReference>
<dbReference type="EMBL" id="JBHSBC010000005">
    <property type="protein sequence ID" value="MFC3979960.1"/>
    <property type="molecule type" value="Genomic_DNA"/>
</dbReference>
<evidence type="ECO:0000259" key="1">
    <source>
        <dbReference type="Pfam" id="PF13460"/>
    </source>
</evidence>
<evidence type="ECO:0000313" key="3">
    <source>
        <dbReference type="Proteomes" id="UP001595698"/>
    </source>
</evidence>
<feature type="domain" description="NAD(P)-binding" evidence="1">
    <location>
        <begin position="7"/>
        <end position="80"/>
    </location>
</feature>
<keyword evidence="3" id="KW-1185">Reference proteome</keyword>
<name>A0ABV8EXP7_9ACTN</name>
<dbReference type="SUPFAM" id="SSF51735">
    <property type="entry name" value="NAD(P)-binding Rossmann-fold domains"/>
    <property type="match status" value="1"/>
</dbReference>
<reference evidence="3" key="1">
    <citation type="journal article" date="2019" name="Int. J. Syst. Evol. Microbiol.">
        <title>The Global Catalogue of Microorganisms (GCM) 10K type strain sequencing project: providing services to taxonomists for standard genome sequencing and annotation.</title>
        <authorList>
            <consortium name="The Broad Institute Genomics Platform"/>
            <consortium name="The Broad Institute Genome Sequencing Center for Infectious Disease"/>
            <person name="Wu L."/>
            <person name="Ma J."/>
        </authorList>
    </citation>
    <scope>NUCLEOTIDE SEQUENCE [LARGE SCALE GENOMIC DNA]</scope>
    <source>
        <strain evidence="3">TBRC 7912</strain>
    </source>
</reference>
<organism evidence="2 3">
    <name type="scientific">Streptosporangium jomthongense</name>
    <dbReference type="NCBI Taxonomy" id="1193683"/>
    <lineage>
        <taxon>Bacteria</taxon>
        <taxon>Bacillati</taxon>
        <taxon>Actinomycetota</taxon>
        <taxon>Actinomycetes</taxon>
        <taxon>Streptosporangiales</taxon>
        <taxon>Streptosporangiaceae</taxon>
        <taxon>Streptosporangium</taxon>
    </lineage>
</organism>
<proteinExistence type="predicted"/>
<dbReference type="PANTHER" id="PTHR43245:SF13">
    <property type="entry name" value="UDP-D-APIOSE_UDP-D-XYLOSE SYNTHASE 2"/>
    <property type="match status" value="1"/>
</dbReference>
<dbReference type="InterPro" id="IPR050177">
    <property type="entry name" value="Lipid_A_modif_metabolic_enz"/>
</dbReference>
<dbReference type="Proteomes" id="UP001595698">
    <property type="component" value="Unassembled WGS sequence"/>
</dbReference>